<protein>
    <submittedName>
        <fullName evidence="1">50S ribosomal protein L10</fullName>
    </submittedName>
</protein>
<gene>
    <name evidence="1" type="ORF">CS063_06525</name>
</gene>
<comment type="caution">
    <text evidence="1">The sequence shown here is derived from an EMBL/GenBank/DDBJ whole genome shotgun (WGS) entry which is preliminary data.</text>
</comment>
<keyword evidence="1" id="KW-0687">Ribonucleoprotein</keyword>
<keyword evidence="2" id="KW-1185">Reference proteome</keyword>
<proteinExistence type="predicted"/>
<dbReference type="EMBL" id="PEDL01000004">
    <property type="protein sequence ID" value="PHV71343.1"/>
    <property type="molecule type" value="Genomic_DNA"/>
</dbReference>
<keyword evidence="1" id="KW-0689">Ribosomal protein</keyword>
<evidence type="ECO:0000313" key="1">
    <source>
        <dbReference type="EMBL" id="PHV71343.1"/>
    </source>
</evidence>
<dbReference type="Proteomes" id="UP000224460">
    <property type="component" value="Unassembled WGS sequence"/>
</dbReference>
<organism evidence="1 2">
    <name type="scientific">Sporanaerobium hydrogeniformans</name>
    <dbReference type="NCBI Taxonomy" id="3072179"/>
    <lineage>
        <taxon>Bacteria</taxon>
        <taxon>Bacillati</taxon>
        <taxon>Bacillota</taxon>
        <taxon>Clostridia</taxon>
        <taxon>Lachnospirales</taxon>
        <taxon>Lachnospiraceae</taxon>
        <taxon>Sporanaerobium</taxon>
    </lineage>
</organism>
<name>A0AC61DE65_9FIRM</name>
<evidence type="ECO:0000313" key="2">
    <source>
        <dbReference type="Proteomes" id="UP000224460"/>
    </source>
</evidence>
<accession>A0AC61DE65</accession>
<reference evidence="1" key="1">
    <citation type="submission" date="2017-10" db="EMBL/GenBank/DDBJ databases">
        <title>Genome sequence of cellulolytic Lachnospiraceae bacterium XHS1971 isolated from hotspring sediment.</title>
        <authorList>
            <person name="Vasudevan G."/>
            <person name="Joshi A.J."/>
            <person name="Hivarkar S."/>
            <person name="Lanjekar V.B."/>
            <person name="Dhakephalkar P.K."/>
            <person name="Dagar S."/>
        </authorList>
    </citation>
    <scope>NUCLEOTIDE SEQUENCE</scope>
    <source>
        <strain evidence="1">XHS1971</strain>
    </source>
</reference>
<sequence length="162" mass="17692">MAKVEQKQVVVNQIKEKLNGASSVLLVDYRGLTVDQDTKLRKELREAGVEYKVFKNTMVNFAIEGTEFAEISKDLEGPTAIAISYEDATAGPRILAKAAKANEKLGFKSGVVEGHYYDAKGMMAIGNIAPREELLGRLLGSFKSPIASFARVIKQVAENKAE</sequence>